<proteinExistence type="predicted"/>
<reference evidence="1 2" key="1">
    <citation type="submission" date="2017-06" db="EMBL/GenBank/DDBJ databases">
        <title>Description of Rhodopirellula bahusiensis sp. nov.</title>
        <authorList>
            <person name="Kizina J."/>
            <person name="Harder J."/>
        </authorList>
    </citation>
    <scope>NUCLEOTIDE SEQUENCE [LARGE SCALE GENOMIC DNA]</scope>
    <source>
        <strain evidence="1 2">SWK21</strain>
    </source>
</reference>
<sequence length="85" mass="10429">MLYPIELRMRWKDGGRPMNLDCRDLRQYAENCWRWQAGQIDFHLLSFHAWSGRLVFGFAMRVSAFSVGRRLWFCFECVVWFWGWM</sequence>
<dbReference type="AlphaFoldDB" id="A0A2G1W771"/>
<dbReference type="EMBL" id="NIZW01000009">
    <property type="protein sequence ID" value="PHQ34866.1"/>
    <property type="molecule type" value="Genomic_DNA"/>
</dbReference>
<keyword evidence="2" id="KW-1185">Reference proteome</keyword>
<protein>
    <submittedName>
        <fullName evidence="1">Uncharacterized protein</fullName>
    </submittedName>
</protein>
<accession>A0A2G1W771</accession>
<evidence type="ECO:0000313" key="1">
    <source>
        <dbReference type="EMBL" id="PHQ34866.1"/>
    </source>
</evidence>
<evidence type="ECO:0000313" key="2">
    <source>
        <dbReference type="Proteomes" id="UP000225740"/>
    </source>
</evidence>
<dbReference type="Proteomes" id="UP000225740">
    <property type="component" value="Unassembled WGS sequence"/>
</dbReference>
<gene>
    <name evidence="1" type="ORF">CEE69_13450</name>
</gene>
<comment type="caution">
    <text evidence="1">The sequence shown here is derived from an EMBL/GenBank/DDBJ whole genome shotgun (WGS) entry which is preliminary data.</text>
</comment>
<organism evidence="1 2">
    <name type="scientific">Rhodopirellula bahusiensis</name>
    <dbReference type="NCBI Taxonomy" id="2014065"/>
    <lineage>
        <taxon>Bacteria</taxon>
        <taxon>Pseudomonadati</taxon>
        <taxon>Planctomycetota</taxon>
        <taxon>Planctomycetia</taxon>
        <taxon>Pirellulales</taxon>
        <taxon>Pirellulaceae</taxon>
        <taxon>Rhodopirellula</taxon>
    </lineage>
</organism>
<name>A0A2G1W771_9BACT</name>